<evidence type="ECO:0000256" key="2">
    <source>
        <dbReference type="ARBA" id="ARBA00038209"/>
    </source>
</evidence>
<organism evidence="6 7">
    <name type="scientific">Winkia neuii</name>
    <dbReference type="NCBI Taxonomy" id="33007"/>
    <lineage>
        <taxon>Bacteria</taxon>
        <taxon>Bacillati</taxon>
        <taxon>Actinomycetota</taxon>
        <taxon>Actinomycetes</taxon>
        <taxon>Actinomycetales</taxon>
        <taxon>Actinomycetaceae</taxon>
        <taxon>Winkia</taxon>
    </lineage>
</organism>
<keyword evidence="7" id="KW-1185">Reference proteome</keyword>
<gene>
    <name evidence="6" type="ORF">CYJ19_03135</name>
</gene>
<dbReference type="Pfam" id="PF02350">
    <property type="entry name" value="Epimerase_2"/>
    <property type="match status" value="1"/>
</dbReference>
<evidence type="ECO:0000259" key="5">
    <source>
        <dbReference type="Pfam" id="PF02350"/>
    </source>
</evidence>
<feature type="domain" description="UDP-N-acetylglucosamine 2-epimerase" evidence="5">
    <location>
        <begin position="26"/>
        <end position="367"/>
    </location>
</feature>
<comment type="similarity">
    <text evidence="2 4">Belongs to the UDP-N-acetylglucosamine 2-epimerase family.</text>
</comment>
<name>A0A2I1IPD7_9ACTO</name>
<dbReference type="PANTHER" id="PTHR43174:SF2">
    <property type="entry name" value="UDP-N-ACETYLGLUCOSAMINE 2-EPIMERASE"/>
    <property type="match status" value="1"/>
</dbReference>
<accession>A0A2I1IPD7</accession>
<dbReference type="RefSeq" id="WP_024331127.1">
    <property type="nucleotide sequence ID" value="NZ_JASOXK010000002.1"/>
</dbReference>
<evidence type="ECO:0000256" key="1">
    <source>
        <dbReference type="ARBA" id="ARBA00023235"/>
    </source>
</evidence>
<dbReference type="InterPro" id="IPR029767">
    <property type="entry name" value="WecB-like"/>
</dbReference>
<sequence length="391" mass="42884">MPNKHRILVIYGTRPEAIKVAPVIRALHSAADFSPIAVSTGQHKEMLESVNKLFDIEPDYDLSAFEKGQSLNKLSAKIFKRLTPILADTCPDAVLVQGDTTTVAIAALAAFNMQIPVIHLEAGLRSGDMFSPFPEEANRKITTQVSSLNLAPTEVSRNNLLREGVNPDTIAVVGNTVIDALLHVLKKPAAFADERLQRIYDSKAPVLLLTCHRRENWGEPMEHVGEAVHRLATHLKDWQIVFPAHANPTVRQTIGPHLEGDSNVLICEPLNYSEFSHMEERSHLILSDSGGVQEEAPALGKPVLVLRDNTERPEAVQSGTVRLVGTNADNIVSEALALIENPEKYQEMAHAKNPFGDGHSAALALMAIRKLLKKPQPEVEEGPTTVELQKN</sequence>
<dbReference type="STRING" id="33007.HMPREF3198_01598"/>
<dbReference type="SUPFAM" id="SSF53756">
    <property type="entry name" value="UDP-Glycosyltransferase/glycogen phosphorylase"/>
    <property type="match status" value="1"/>
</dbReference>
<evidence type="ECO:0000256" key="3">
    <source>
        <dbReference type="ARBA" id="ARBA00038858"/>
    </source>
</evidence>
<dbReference type="Proteomes" id="UP000235122">
    <property type="component" value="Unassembled WGS sequence"/>
</dbReference>
<dbReference type="NCBIfam" id="TIGR00236">
    <property type="entry name" value="wecB"/>
    <property type="match status" value="1"/>
</dbReference>
<dbReference type="EMBL" id="PKKO01000002">
    <property type="protein sequence ID" value="PKY72987.1"/>
    <property type="molecule type" value="Genomic_DNA"/>
</dbReference>
<dbReference type="Gene3D" id="3.40.50.2000">
    <property type="entry name" value="Glycogen Phosphorylase B"/>
    <property type="match status" value="2"/>
</dbReference>
<keyword evidence="1 4" id="KW-0413">Isomerase</keyword>
<reference evidence="6 7" key="1">
    <citation type="submission" date="2017-12" db="EMBL/GenBank/DDBJ databases">
        <title>Phylogenetic diversity of female urinary microbiome.</title>
        <authorList>
            <person name="Thomas-White K."/>
            <person name="Wolfe A.J."/>
        </authorList>
    </citation>
    <scope>NUCLEOTIDE SEQUENCE [LARGE SCALE GENOMIC DNA]</scope>
    <source>
        <strain evidence="6 7">UMB0402</strain>
    </source>
</reference>
<dbReference type="PANTHER" id="PTHR43174">
    <property type="entry name" value="UDP-N-ACETYLGLUCOSAMINE 2-EPIMERASE"/>
    <property type="match status" value="1"/>
</dbReference>
<protein>
    <recommendedName>
        <fullName evidence="3">UDP-N-acetylglucosamine 2-epimerase (non-hydrolyzing)</fullName>
        <ecNumber evidence="3">5.1.3.14</ecNumber>
    </recommendedName>
</protein>
<dbReference type="EC" id="5.1.3.14" evidence="3"/>
<dbReference type="InterPro" id="IPR003331">
    <property type="entry name" value="UDP_GlcNAc_Epimerase_2_dom"/>
</dbReference>
<evidence type="ECO:0000256" key="4">
    <source>
        <dbReference type="RuleBase" id="RU003513"/>
    </source>
</evidence>
<dbReference type="GeneID" id="35867564"/>
<evidence type="ECO:0000313" key="6">
    <source>
        <dbReference type="EMBL" id="PKY72987.1"/>
    </source>
</evidence>
<dbReference type="AlphaFoldDB" id="A0A2I1IPD7"/>
<proteinExistence type="inferred from homology"/>
<dbReference type="GO" id="GO:0008761">
    <property type="term" value="F:UDP-N-acetylglucosamine 2-epimerase activity"/>
    <property type="evidence" value="ECO:0007669"/>
    <property type="project" value="UniProtKB-EC"/>
</dbReference>
<dbReference type="CDD" id="cd03786">
    <property type="entry name" value="GTB_UDP-GlcNAc_2-Epimerase"/>
    <property type="match status" value="1"/>
</dbReference>
<comment type="caution">
    <text evidence="6">The sequence shown here is derived from an EMBL/GenBank/DDBJ whole genome shotgun (WGS) entry which is preliminary data.</text>
</comment>
<evidence type="ECO:0000313" key="7">
    <source>
        <dbReference type="Proteomes" id="UP000235122"/>
    </source>
</evidence>